<dbReference type="GO" id="GO:0046872">
    <property type="term" value="F:metal ion binding"/>
    <property type="evidence" value="ECO:0007669"/>
    <property type="project" value="InterPro"/>
</dbReference>
<dbReference type="AlphaFoldDB" id="K1LFI6"/>
<dbReference type="Pfam" id="PF15632">
    <property type="entry name" value="ATPgrasp_Ter"/>
    <property type="match status" value="1"/>
</dbReference>
<organism evidence="3 4">
    <name type="scientific">Bergeyella zoohelcum ATCC 43767</name>
    <dbReference type="NCBI Taxonomy" id="883096"/>
    <lineage>
        <taxon>Bacteria</taxon>
        <taxon>Pseudomonadati</taxon>
        <taxon>Bacteroidota</taxon>
        <taxon>Flavobacteriia</taxon>
        <taxon>Flavobacteriales</taxon>
        <taxon>Weeksellaceae</taxon>
        <taxon>Bergeyella</taxon>
    </lineage>
</organism>
<dbReference type="InterPro" id="IPR013815">
    <property type="entry name" value="ATP_grasp_subdomain_1"/>
</dbReference>
<feature type="domain" description="ATP-grasp" evidence="2">
    <location>
        <begin position="115"/>
        <end position="297"/>
    </location>
</feature>
<comment type="caution">
    <text evidence="3">The sequence shown here is derived from an EMBL/GenBank/DDBJ whole genome shotgun (WGS) entry which is preliminary data.</text>
</comment>
<accession>K1LFI6</accession>
<keyword evidence="4" id="KW-1185">Reference proteome</keyword>
<dbReference type="NCBIfam" id="NF009405">
    <property type="entry name" value="PRK12767.1-4"/>
    <property type="match status" value="1"/>
</dbReference>
<reference evidence="3 4" key="1">
    <citation type="submission" date="2012-07" db="EMBL/GenBank/DDBJ databases">
        <title>The Genome Sequence of Bergeyella zoohelcum ATCC 43767.</title>
        <authorList>
            <consortium name="The Broad Institute Genome Sequencing Platform"/>
            <person name="Earl A."/>
            <person name="Ward D."/>
            <person name="Feldgarden M."/>
            <person name="Gevers D."/>
            <person name="Huys G."/>
            <person name="Walker B."/>
            <person name="Young S.K."/>
            <person name="Zeng Q."/>
            <person name="Gargeya S."/>
            <person name="Fitzgerald M."/>
            <person name="Haas B."/>
            <person name="Abouelleil A."/>
            <person name="Alvarado L."/>
            <person name="Arachchi H.M."/>
            <person name="Berlin A.M."/>
            <person name="Chapman S.B."/>
            <person name="Goldberg J."/>
            <person name="Griggs A."/>
            <person name="Gujja S."/>
            <person name="Hansen M."/>
            <person name="Howarth C."/>
            <person name="Imamovic A."/>
            <person name="Larimer J."/>
            <person name="McCowen C."/>
            <person name="Montmayeur A."/>
            <person name="Murphy C."/>
            <person name="Neiman D."/>
            <person name="Pearson M."/>
            <person name="Priest M."/>
            <person name="Roberts A."/>
            <person name="Saif S."/>
            <person name="Shea T."/>
            <person name="Sisk P."/>
            <person name="Sykes S."/>
            <person name="Wortman J."/>
            <person name="Nusbaum C."/>
            <person name="Birren B."/>
        </authorList>
    </citation>
    <scope>NUCLEOTIDE SEQUENCE [LARGE SCALE GENOMIC DNA]</scope>
    <source>
        <strain evidence="3 4">ATCC 43767</strain>
    </source>
</reference>
<name>K1LFI6_9FLAO</name>
<dbReference type="Gene3D" id="3.30.470.20">
    <property type="entry name" value="ATP-grasp fold, B domain"/>
    <property type="match status" value="1"/>
</dbReference>
<dbReference type="InterPro" id="IPR048764">
    <property type="entry name" value="PylC_N"/>
</dbReference>
<dbReference type="InterPro" id="IPR011761">
    <property type="entry name" value="ATP-grasp"/>
</dbReference>
<dbReference type="PROSITE" id="PS50975">
    <property type="entry name" value="ATP_GRASP"/>
    <property type="match status" value="1"/>
</dbReference>
<keyword evidence="1" id="KW-0067">ATP-binding</keyword>
<dbReference type="PATRIC" id="fig|883096.3.peg.1780"/>
<sequence length="328" mass="38375">MIEKMDKNNILITSAGQRVSLVKAFKKELKAIYPESNVYTVDLNPILAPACHISDGYKKIVSVTDENYISELIEICKEWQIKLIIPTIDTELLILSKNKEKFVENGIVPVVSDLDFVKKCRDKRLINEFFVENSIEIPKNIDKENLSFPLFIKPYDGSLSKDVFLVKNRSELTDYHLSNNKFMFMEYIDHNVYDEYTVDTYYDKNSKLKCAVPRKRIFVRAGEINKGVTKKNEIISYIKDKLLKIDGAYGCITMQFFFNQDTKKMIGIEINPRFGGGYPLSYLSGANYPLFLIKEYFQNSDIEYFEDWEDNLLMLRYDDEVLVRNYER</sequence>
<dbReference type="STRING" id="883096.HMPREF9699_01729"/>
<dbReference type="Gene3D" id="3.40.50.20">
    <property type="match status" value="1"/>
</dbReference>
<evidence type="ECO:0000259" key="2">
    <source>
        <dbReference type="PROSITE" id="PS50975"/>
    </source>
</evidence>
<evidence type="ECO:0000313" key="3">
    <source>
        <dbReference type="EMBL" id="EKB55415.1"/>
    </source>
</evidence>
<dbReference type="Proteomes" id="UP000006085">
    <property type="component" value="Unassembled WGS sequence"/>
</dbReference>
<keyword evidence="1" id="KW-0547">Nucleotide-binding</keyword>
<dbReference type="SUPFAM" id="SSF56059">
    <property type="entry name" value="Glutathione synthetase ATP-binding domain-like"/>
    <property type="match status" value="1"/>
</dbReference>
<evidence type="ECO:0000256" key="1">
    <source>
        <dbReference type="PROSITE-ProRule" id="PRU00409"/>
    </source>
</evidence>
<dbReference type="Pfam" id="PF21360">
    <property type="entry name" value="PylC-like_N"/>
    <property type="match status" value="1"/>
</dbReference>
<dbReference type="Gene3D" id="3.30.1490.20">
    <property type="entry name" value="ATP-grasp fold, A domain"/>
    <property type="match status" value="1"/>
</dbReference>
<proteinExistence type="predicted"/>
<dbReference type="GO" id="GO:0005524">
    <property type="term" value="F:ATP binding"/>
    <property type="evidence" value="ECO:0007669"/>
    <property type="project" value="UniProtKB-UniRule"/>
</dbReference>
<dbReference type="HOGENOM" id="CLU_052967_0_0_10"/>
<gene>
    <name evidence="3" type="ORF">HMPREF9699_01729</name>
</gene>
<evidence type="ECO:0000313" key="4">
    <source>
        <dbReference type="Proteomes" id="UP000006085"/>
    </source>
</evidence>
<dbReference type="eggNOG" id="COG0189">
    <property type="taxonomic scope" value="Bacteria"/>
</dbReference>
<protein>
    <recommendedName>
        <fullName evidence="2">ATP-grasp domain-containing protein</fullName>
    </recommendedName>
</protein>
<dbReference type="EMBL" id="AGYA01000028">
    <property type="protein sequence ID" value="EKB55415.1"/>
    <property type="molecule type" value="Genomic_DNA"/>
</dbReference>